<dbReference type="OrthoDB" id="677315at2759"/>
<dbReference type="GO" id="GO:0006325">
    <property type="term" value="P:chromatin organization"/>
    <property type="evidence" value="ECO:0007669"/>
    <property type="project" value="UniProtKB-KW"/>
</dbReference>
<dbReference type="InterPro" id="IPR026316">
    <property type="entry name" value="NSL2"/>
</dbReference>
<feature type="domain" description="KANL2-like probable zinc-finger" evidence="15">
    <location>
        <begin position="151"/>
        <end position="214"/>
    </location>
</feature>
<evidence type="ECO:0000259" key="15">
    <source>
        <dbReference type="Pfam" id="PF13891"/>
    </source>
</evidence>
<dbReference type="EMBL" id="CP093349">
    <property type="protein sequence ID" value="WOH07985.1"/>
    <property type="molecule type" value="Genomic_DNA"/>
</dbReference>
<evidence type="ECO:0000256" key="2">
    <source>
        <dbReference type="ARBA" id="ARBA00004173"/>
    </source>
</evidence>
<evidence type="ECO:0000256" key="14">
    <source>
        <dbReference type="SAM" id="MobiDB-lite"/>
    </source>
</evidence>
<gene>
    <name evidence="16" type="ORF">DCAR_0727420</name>
</gene>
<feature type="compositionally biased region" description="Polar residues" evidence="14">
    <location>
        <begin position="18"/>
        <end position="32"/>
    </location>
</feature>
<keyword evidence="9" id="KW-0539">Nucleus</keyword>
<feature type="compositionally biased region" description="Basic and acidic residues" evidence="14">
    <location>
        <begin position="260"/>
        <end position="274"/>
    </location>
</feature>
<dbReference type="InterPro" id="IPR025927">
    <property type="entry name" value="Znf_KANL2-like"/>
</dbReference>
<dbReference type="GO" id="GO:0005634">
    <property type="term" value="C:nucleus"/>
    <property type="evidence" value="ECO:0007669"/>
    <property type="project" value="UniProtKB-SubCell"/>
</dbReference>
<dbReference type="PANTHER" id="PTHR13453">
    <property type="entry name" value="KAT8 REGULATORY NSL COMPLEX SUBUNIT 2"/>
    <property type="match status" value="1"/>
</dbReference>
<organism evidence="16 17">
    <name type="scientific">Daucus carota subsp. sativus</name>
    <name type="common">Carrot</name>
    <dbReference type="NCBI Taxonomy" id="79200"/>
    <lineage>
        <taxon>Eukaryota</taxon>
        <taxon>Viridiplantae</taxon>
        <taxon>Streptophyta</taxon>
        <taxon>Embryophyta</taxon>
        <taxon>Tracheophyta</taxon>
        <taxon>Spermatophyta</taxon>
        <taxon>Magnoliopsida</taxon>
        <taxon>eudicotyledons</taxon>
        <taxon>Gunneridae</taxon>
        <taxon>Pentapetalae</taxon>
        <taxon>asterids</taxon>
        <taxon>campanulids</taxon>
        <taxon>Apiales</taxon>
        <taxon>Apiaceae</taxon>
        <taxon>Apioideae</taxon>
        <taxon>Scandiceae</taxon>
        <taxon>Daucinae</taxon>
        <taxon>Daucus</taxon>
        <taxon>Daucus sect. Daucus</taxon>
    </lineage>
</organism>
<evidence type="ECO:0000313" key="16">
    <source>
        <dbReference type="EMBL" id="WOH07985.1"/>
    </source>
</evidence>
<reference evidence="16" key="1">
    <citation type="journal article" date="2016" name="Nat. Genet.">
        <title>A high-quality carrot genome assembly provides new insights into carotenoid accumulation and asterid genome evolution.</title>
        <authorList>
            <person name="Iorizzo M."/>
            <person name="Ellison S."/>
            <person name="Senalik D."/>
            <person name="Zeng P."/>
            <person name="Satapoomin P."/>
            <person name="Huang J."/>
            <person name="Bowman M."/>
            <person name="Iovene M."/>
            <person name="Sanseverino W."/>
            <person name="Cavagnaro P."/>
            <person name="Yildiz M."/>
            <person name="Macko-Podgorni A."/>
            <person name="Moranska E."/>
            <person name="Grzebelus E."/>
            <person name="Grzebelus D."/>
            <person name="Ashrafi H."/>
            <person name="Zheng Z."/>
            <person name="Cheng S."/>
            <person name="Spooner D."/>
            <person name="Van Deynze A."/>
            <person name="Simon P."/>
        </authorList>
    </citation>
    <scope>NUCLEOTIDE SEQUENCE</scope>
    <source>
        <tissue evidence="16">Leaf</tissue>
    </source>
</reference>
<accession>A0A161Y3L3</accession>
<dbReference type="Gramene" id="KZM86769">
    <property type="protein sequence ID" value="KZM86769"/>
    <property type="gene ID" value="DCAR_023903"/>
</dbReference>
<comment type="subunit">
    <text evidence="13">Component of the NSL complex at least composed of KAT8/MOF, KANSL1, KANSL2, KANSL3, MCRS1, PHF20, OGT1/OGT, WDR5 and HCFC1.</text>
</comment>
<evidence type="ECO:0000313" key="17">
    <source>
        <dbReference type="Proteomes" id="UP000077755"/>
    </source>
</evidence>
<feature type="compositionally biased region" description="Low complexity" evidence="14">
    <location>
        <begin position="103"/>
        <end position="124"/>
    </location>
</feature>
<feature type="region of interest" description="Disordered" evidence="14">
    <location>
        <begin position="1"/>
        <end position="42"/>
    </location>
</feature>
<comment type="subcellular location">
    <subcellularLocation>
        <location evidence="2">Mitochondrion</location>
    </subcellularLocation>
    <subcellularLocation>
        <location evidence="1">Nucleus</location>
    </subcellularLocation>
</comment>
<evidence type="ECO:0000256" key="9">
    <source>
        <dbReference type="ARBA" id="ARBA00023242"/>
    </source>
</evidence>
<keyword evidence="4" id="KW-1017">Isopeptide bond</keyword>
<keyword evidence="17" id="KW-1185">Reference proteome</keyword>
<comment type="function">
    <text evidence="12">Non-catalytic component of the NSL histone acetyltransferase complex, a multiprotein complex that mediates histone H4 acetylation at 'Lys-5'- and 'Lys-8' (H4K5ac and H4K8ac) at transcription start sites and promotes transcription initiation. Required for NSL complex stability and for transcription of intraciliary transport genes in both ciliated and non-ciliated cells by regulating histone H4 acetylation at 'Lys-5'- and 'Lys-12' (H4K5ac and H4K12ac). This is necessary for cilium assembly in ciliated cells and for organization of the microtubule cytoskeleton in non-ciliated cells. Required within the NSL complex to maintain nuclear architecture stability by promoting KAT8-mediated acetylation of lamin LMNA.</text>
</comment>
<name>A0A161Y3L3_DAUCS</name>
<proteinExistence type="predicted"/>
<reference evidence="16" key="2">
    <citation type="submission" date="2022-03" db="EMBL/GenBank/DDBJ databases">
        <title>Draft title - Genomic analysis of global carrot germplasm unveils the trajectory of domestication and the origin of high carotenoid orange carrot.</title>
        <authorList>
            <person name="Iorizzo M."/>
            <person name="Ellison S."/>
            <person name="Senalik D."/>
            <person name="Macko-Podgorni A."/>
            <person name="Grzebelus D."/>
            <person name="Bostan H."/>
            <person name="Rolling W."/>
            <person name="Curaba J."/>
            <person name="Simon P."/>
        </authorList>
    </citation>
    <scope>NUCLEOTIDE SEQUENCE</scope>
    <source>
        <tissue evidence="16">Leaf</tissue>
    </source>
</reference>
<sequence>MASSSNNFPNSANPNPKLNDSQMASDPINNSPPHIIDPDAALSQSEYLTRREVLSRRSRKLHELTNIYKDQYWAMMEELKNQFGEYYWEYGKSPFVEDEDGVENNGNANVNAEGENNNNNNLEIGEGEEDGDKGAGKGSGSGSGVLSNNRCAVQGCKMKAMPLTQYCHMHILRDEKQVLYKGCTYVIKSSQAGPILCGKPILRTSVPSLCTPHMQKAEKHVARALKKAGLSGHSTSKLAPQFHVIVAEFVNQIQAKRRAARDVKKEPGEVKEPCEVNEDDDISL</sequence>
<evidence type="ECO:0000256" key="4">
    <source>
        <dbReference type="ARBA" id="ARBA00022499"/>
    </source>
</evidence>
<dbReference type="Proteomes" id="UP000077755">
    <property type="component" value="Chromosome 7"/>
</dbReference>
<dbReference type="GO" id="GO:0005739">
    <property type="term" value="C:mitochondrion"/>
    <property type="evidence" value="ECO:0007669"/>
    <property type="project" value="UniProtKB-SubCell"/>
</dbReference>
<protein>
    <recommendedName>
        <fullName evidence="3">KAT8 regulatory NSL complex subunit 2</fullName>
    </recommendedName>
    <alternativeName>
        <fullName evidence="11">NSL complex protein NSL2</fullName>
    </alternativeName>
    <alternativeName>
        <fullName evidence="10">Non-specific lethal 2 homolog</fullName>
    </alternativeName>
</protein>
<evidence type="ECO:0000256" key="6">
    <source>
        <dbReference type="ARBA" id="ARBA00022843"/>
    </source>
</evidence>
<dbReference type="GO" id="GO:0044545">
    <property type="term" value="C:NSL complex"/>
    <property type="evidence" value="ECO:0007669"/>
    <property type="project" value="TreeGrafter"/>
</dbReference>
<evidence type="ECO:0000256" key="7">
    <source>
        <dbReference type="ARBA" id="ARBA00022853"/>
    </source>
</evidence>
<evidence type="ECO:0000256" key="10">
    <source>
        <dbReference type="ARBA" id="ARBA00032947"/>
    </source>
</evidence>
<dbReference type="OMA" id="KYCHAHI"/>
<dbReference type="KEGG" id="dcr:108194495"/>
<evidence type="ECO:0000256" key="8">
    <source>
        <dbReference type="ARBA" id="ARBA00023128"/>
    </source>
</evidence>
<dbReference type="PANTHER" id="PTHR13453:SF1">
    <property type="entry name" value="KAT8 REGULATORY NSL COMPLEX SUBUNIT 2"/>
    <property type="match status" value="1"/>
</dbReference>
<feature type="region of interest" description="Disordered" evidence="14">
    <location>
        <begin position="98"/>
        <end position="143"/>
    </location>
</feature>
<feature type="compositionally biased region" description="Acidic residues" evidence="14">
    <location>
        <begin position="275"/>
        <end position="284"/>
    </location>
</feature>
<evidence type="ECO:0000256" key="11">
    <source>
        <dbReference type="ARBA" id="ARBA00033378"/>
    </source>
</evidence>
<dbReference type="AlphaFoldDB" id="A0A161Y3L3"/>
<evidence type="ECO:0000256" key="12">
    <source>
        <dbReference type="ARBA" id="ARBA00093359"/>
    </source>
</evidence>
<evidence type="ECO:0000256" key="1">
    <source>
        <dbReference type="ARBA" id="ARBA00004123"/>
    </source>
</evidence>
<dbReference type="Pfam" id="PF13891">
    <property type="entry name" value="zf-C3HC3H_KANSL2"/>
    <property type="match status" value="1"/>
</dbReference>
<evidence type="ECO:0000256" key="3">
    <source>
        <dbReference type="ARBA" id="ARBA00015508"/>
    </source>
</evidence>
<evidence type="ECO:0000256" key="13">
    <source>
        <dbReference type="ARBA" id="ARBA00093543"/>
    </source>
</evidence>
<evidence type="ECO:0000256" key="5">
    <source>
        <dbReference type="ARBA" id="ARBA00022553"/>
    </source>
</evidence>
<keyword evidence="8" id="KW-0496">Mitochondrion</keyword>
<keyword evidence="5" id="KW-0597">Phosphoprotein</keyword>
<feature type="region of interest" description="Disordered" evidence="14">
    <location>
        <begin position="260"/>
        <end position="284"/>
    </location>
</feature>
<keyword evidence="7" id="KW-0156">Chromatin regulator</keyword>
<feature type="compositionally biased region" description="Low complexity" evidence="14">
    <location>
        <begin position="1"/>
        <end position="16"/>
    </location>
</feature>
<keyword evidence="6" id="KW-0832">Ubl conjugation</keyword>